<dbReference type="Gene3D" id="3.80.10.10">
    <property type="entry name" value="Ribonuclease Inhibitor"/>
    <property type="match status" value="1"/>
</dbReference>
<organism evidence="1 2">
    <name type="scientific">Absidia repens</name>
    <dbReference type="NCBI Taxonomy" id="90262"/>
    <lineage>
        <taxon>Eukaryota</taxon>
        <taxon>Fungi</taxon>
        <taxon>Fungi incertae sedis</taxon>
        <taxon>Mucoromycota</taxon>
        <taxon>Mucoromycotina</taxon>
        <taxon>Mucoromycetes</taxon>
        <taxon>Mucorales</taxon>
        <taxon>Cunninghamellaceae</taxon>
        <taxon>Absidia</taxon>
    </lineage>
</organism>
<gene>
    <name evidence="1" type="ORF">BCR42DRAFT_147494</name>
</gene>
<dbReference type="InterPro" id="IPR006553">
    <property type="entry name" value="Leu-rich_rpt_Cys-con_subtyp"/>
</dbReference>
<evidence type="ECO:0000313" key="1">
    <source>
        <dbReference type="EMBL" id="ORZ08190.1"/>
    </source>
</evidence>
<name>A0A1X2I355_9FUNG</name>
<dbReference type="SMART" id="SM00367">
    <property type="entry name" value="LRR_CC"/>
    <property type="match status" value="3"/>
</dbReference>
<evidence type="ECO:0000313" key="2">
    <source>
        <dbReference type="Proteomes" id="UP000193560"/>
    </source>
</evidence>
<protein>
    <recommendedName>
        <fullName evidence="3">F-box domain-containing protein</fullName>
    </recommendedName>
</protein>
<dbReference type="PANTHER" id="PTHR13318">
    <property type="entry name" value="PARTNER OF PAIRED, ISOFORM B-RELATED"/>
    <property type="match status" value="1"/>
</dbReference>
<accession>A0A1X2I355</accession>
<evidence type="ECO:0008006" key="3">
    <source>
        <dbReference type="Google" id="ProtNLM"/>
    </source>
</evidence>
<comment type="caution">
    <text evidence="1">The sequence shown here is derived from an EMBL/GenBank/DDBJ whole genome shotgun (WGS) entry which is preliminary data.</text>
</comment>
<dbReference type="GO" id="GO:0031146">
    <property type="term" value="P:SCF-dependent proteasomal ubiquitin-dependent protein catabolic process"/>
    <property type="evidence" value="ECO:0007669"/>
    <property type="project" value="TreeGrafter"/>
</dbReference>
<reference evidence="1 2" key="1">
    <citation type="submission" date="2016-07" db="EMBL/GenBank/DDBJ databases">
        <title>Pervasive Adenine N6-methylation of Active Genes in Fungi.</title>
        <authorList>
            <consortium name="DOE Joint Genome Institute"/>
            <person name="Mondo S.J."/>
            <person name="Dannebaum R.O."/>
            <person name="Kuo R.C."/>
            <person name="Labutti K."/>
            <person name="Haridas S."/>
            <person name="Kuo A."/>
            <person name="Salamov A."/>
            <person name="Ahrendt S.R."/>
            <person name="Lipzen A."/>
            <person name="Sullivan W."/>
            <person name="Andreopoulos W.B."/>
            <person name="Clum A."/>
            <person name="Lindquist E."/>
            <person name="Daum C."/>
            <person name="Ramamoorthy G.K."/>
            <person name="Gryganskyi A."/>
            <person name="Culley D."/>
            <person name="Magnuson J.K."/>
            <person name="James T.Y."/>
            <person name="O'Malley M.A."/>
            <person name="Stajich J.E."/>
            <person name="Spatafora J.W."/>
            <person name="Visel A."/>
            <person name="Grigoriev I.V."/>
        </authorList>
    </citation>
    <scope>NUCLEOTIDE SEQUENCE [LARGE SCALE GENOMIC DNA]</scope>
    <source>
        <strain evidence="1 2">NRRL 1336</strain>
    </source>
</reference>
<dbReference type="SUPFAM" id="SSF52047">
    <property type="entry name" value="RNI-like"/>
    <property type="match status" value="1"/>
</dbReference>
<dbReference type="AlphaFoldDB" id="A0A1X2I355"/>
<dbReference type="InterPro" id="IPR032675">
    <property type="entry name" value="LRR_dom_sf"/>
</dbReference>
<sequence length="374" mass="42386">MNHRLLPDEVVELIIKKVDQCKPRDYCNYALINKQFNKAANARIWETLCLVKQDSLVRLLPSINNSPRLLGHHVRIIRLRDVWMDDISFLRLMTHVPNVDRLELHNVDGVTDTSFQHIPQHIPHLTSLRLGQRPITHLSIEALAQHCHQLRSLSLLNSVTLSSRTFATLAACPLLTRLCFSVDDLPKDPSDAVASSTILDLITLTSLNEITITDVTPWFCRAVAATVHSLIWPQLIHLTIRGKALDDACAMALLNHLSAKLKTVSLDYSHFLTDCTLDTITTLISDIERVSVNGCEHITHHGVRRMALGCRPLRCIYLYNCGIDATLCFPDLLHIFDCRYGKTPPHYMHLLGPQSLDAIRRGYDLDRINDSNKR</sequence>
<dbReference type="STRING" id="90262.A0A1X2I355"/>
<dbReference type="Proteomes" id="UP000193560">
    <property type="component" value="Unassembled WGS sequence"/>
</dbReference>
<proteinExistence type="predicted"/>
<keyword evidence="2" id="KW-1185">Reference proteome</keyword>
<dbReference type="PANTHER" id="PTHR13318:SF247">
    <property type="entry name" value="GH16156P"/>
    <property type="match status" value="1"/>
</dbReference>
<dbReference type="GO" id="GO:0019005">
    <property type="term" value="C:SCF ubiquitin ligase complex"/>
    <property type="evidence" value="ECO:0007669"/>
    <property type="project" value="TreeGrafter"/>
</dbReference>
<dbReference type="EMBL" id="MCGE01000032">
    <property type="protein sequence ID" value="ORZ08190.1"/>
    <property type="molecule type" value="Genomic_DNA"/>
</dbReference>